<dbReference type="PROSITE" id="PS51186">
    <property type="entry name" value="GNAT"/>
    <property type="match status" value="1"/>
</dbReference>
<dbReference type="Proteomes" id="UP000253868">
    <property type="component" value="Chromosome"/>
</dbReference>
<keyword evidence="6" id="KW-1185">Reference proteome</keyword>
<gene>
    <name evidence="5" type="ORF">DVK44_10830</name>
</gene>
<proteinExistence type="inferred from homology"/>
<reference evidence="6" key="1">
    <citation type="submission" date="2018-07" db="EMBL/GenBank/DDBJ databases">
        <authorList>
            <person name="Zhao J."/>
        </authorList>
    </citation>
    <scope>NUCLEOTIDE SEQUENCE [LARGE SCALE GENOMIC DNA]</scope>
    <source>
        <strain evidence="6">GSSD-12</strain>
    </source>
</reference>
<keyword evidence="1 5" id="KW-0808">Transferase</keyword>
<evidence type="ECO:0000313" key="6">
    <source>
        <dbReference type="Proteomes" id="UP000253868"/>
    </source>
</evidence>
<evidence type="ECO:0000256" key="2">
    <source>
        <dbReference type="ARBA" id="ARBA00023315"/>
    </source>
</evidence>
<dbReference type="PANTHER" id="PTHR43792:SF8">
    <property type="entry name" value="[RIBOSOMAL PROTEIN US5]-ALANINE N-ACETYLTRANSFERASE"/>
    <property type="match status" value="1"/>
</dbReference>
<dbReference type="InterPro" id="IPR000182">
    <property type="entry name" value="GNAT_dom"/>
</dbReference>
<evidence type="ECO:0000259" key="4">
    <source>
        <dbReference type="PROSITE" id="PS51186"/>
    </source>
</evidence>
<accession>A0A345HN44</accession>
<feature type="domain" description="N-acetyltransferase" evidence="4">
    <location>
        <begin position="7"/>
        <end position="164"/>
    </location>
</feature>
<organism evidence="5 6">
    <name type="scientific">Streptomyces paludis</name>
    <dbReference type="NCBI Taxonomy" id="2282738"/>
    <lineage>
        <taxon>Bacteria</taxon>
        <taxon>Bacillati</taxon>
        <taxon>Actinomycetota</taxon>
        <taxon>Actinomycetes</taxon>
        <taxon>Kitasatosporales</taxon>
        <taxon>Streptomycetaceae</taxon>
        <taxon>Streptomyces</taxon>
    </lineage>
</organism>
<comment type="similarity">
    <text evidence="3">Belongs to the acetyltransferase family. RimJ subfamily.</text>
</comment>
<dbReference type="InterPro" id="IPR016181">
    <property type="entry name" value="Acyl_CoA_acyltransferase"/>
</dbReference>
<dbReference type="Pfam" id="PF13302">
    <property type="entry name" value="Acetyltransf_3"/>
    <property type="match status" value="1"/>
</dbReference>
<sequence length="176" mass="19698">MAHDSTIRLRPATADDAELVAEALVRNRDHMRPWEPDRPADFFTARAQAHRLADPSVQRWHLTDGRRIVGQATLSNIALGPFRSASLGYWVDAAYTCRGLATRVTQEVCRSARDDLGLHRIEAGTVLANAASQRVLAKCGFEVIGTAPRYLHIDGEWRDHRLYQRILHNGPPNAMP</sequence>
<dbReference type="SUPFAM" id="SSF55729">
    <property type="entry name" value="Acyl-CoA N-acyltransferases (Nat)"/>
    <property type="match status" value="1"/>
</dbReference>
<dbReference type="GO" id="GO:0005737">
    <property type="term" value="C:cytoplasm"/>
    <property type="evidence" value="ECO:0007669"/>
    <property type="project" value="TreeGrafter"/>
</dbReference>
<name>A0A345HN44_9ACTN</name>
<protein>
    <submittedName>
        <fullName evidence="5">N-acetyltransferase</fullName>
    </submittedName>
</protein>
<evidence type="ECO:0000256" key="1">
    <source>
        <dbReference type="ARBA" id="ARBA00022679"/>
    </source>
</evidence>
<dbReference type="OrthoDB" id="5242221at2"/>
<evidence type="ECO:0000313" key="5">
    <source>
        <dbReference type="EMBL" id="AXG78118.1"/>
    </source>
</evidence>
<dbReference type="Gene3D" id="3.40.630.30">
    <property type="match status" value="1"/>
</dbReference>
<evidence type="ECO:0000256" key="3">
    <source>
        <dbReference type="ARBA" id="ARBA00038502"/>
    </source>
</evidence>
<dbReference type="RefSeq" id="WP_114659482.1">
    <property type="nucleotide sequence ID" value="NZ_CP031194.1"/>
</dbReference>
<dbReference type="GO" id="GO:0008999">
    <property type="term" value="F:protein-N-terminal-alanine acetyltransferase activity"/>
    <property type="evidence" value="ECO:0007669"/>
    <property type="project" value="TreeGrafter"/>
</dbReference>
<dbReference type="InterPro" id="IPR051531">
    <property type="entry name" value="N-acetyltransferase"/>
</dbReference>
<dbReference type="AlphaFoldDB" id="A0A345HN44"/>
<keyword evidence="2" id="KW-0012">Acyltransferase</keyword>
<dbReference type="EMBL" id="CP031194">
    <property type="protein sequence ID" value="AXG78118.1"/>
    <property type="molecule type" value="Genomic_DNA"/>
</dbReference>
<dbReference type="KEGG" id="spad:DVK44_10830"/>
<dbReference type="PANTHER" id="PTHR43792">
    <property type="entry name" value="GNAT FAMILY, PUTATIVE (AFU_ORTHOLOGUE AFUA_3G00765)-RELATED-RELATED"/>
    <property type="match status" value="1"/>
</dbReference>